<accession>A0A922MU10</accession>
<proteinExistence type="predicted"/>
<evidence type="ECO:0000256" key="4">
    <source>
        <dbReference type="SAM" id="SignalP"/>
    </source>
</evidence>
<keyword evidence="3" id="KW-0472">Membrane</keyword>
<feature type="signal peptide" evidence="4">
    <location>
        <begin position="1"/>
        <end position="34"/>
    </location>
</feature>
<dbReference type="AlphaFoldDB" id="A0A922MU10"/>
<comment type="subcellular location">
    <subcellularLocation>
        <location evidence="1">Membrane</location>
    </subcellularLocation>
</comment>
<reference evidence="6" key="1">
    <citation type="journal article" date="2021" name="G3 (Bethesda)">
        <title>Genome and transcriptome analysis of the beet armyworm Spodoptera exigua reveals targets for pest control. .</title>
        <authorList>
            <person name="Simon S."/>
            <person name="Breeschoten T."/>
            <person name="Jansen H.J."/>
            <person name="Dirks R.P."/>
            <person name="Schranz M.E."/>
            <person name="Ros V.I.D."/>
        </authorList>
    </citation>
    <scope>NUCLEOTIDE SEQUENCE</scope>
    <source>
        <strain evidence="6">TB_SE_WUR_2020</strain>
    </source>
</reference>
<evidence type="ECO:0000313" key="7">
    <source>
        <dbReference type="Proteomes" id="UP000814243"/>
    </source>
</evidence>
<name>A0A922MU10_SPOEX</name>
<evidence type="ECO:0000259" key="5">
    <source>
        <dbReference type="Pfam" id="PF01064"/>
    </source>
</evidence>
<evidence type="ECO:0000313" key="6">
    <source>
        <dbReference type="EMBL" id="KAH9642367.1"/>
    </source>
</evidence>
<dbReference type="Proteomes" id="UP000814243">
    <property type="component" value="Unassembled WGS sequence"/>
</dbReference>
<dbReference type="Pfam" id="PF01064">
    <property type="entry name" value="Activin_recp"/>
    <property type="match status" value="1"/>
</dbReference>
<dbReference type="GO" id="GO:0016020">
    <property type="term" value="C:membrane"/>
    <property type="evidence" value="ECO:0007669"/>
    <property type="project" value="UniProtKB-SubCell"/>
</dbReference>
<dbReference type="EMBL" id="JACEFF010000190">
    <property type="protein sequence ID" value="KAH9642367.1"/>
    <property type="molecule type" value="Genomic_DNA"/>
</dbReference>
<evidence type="ECO:0000256" key="1">
    <source>
        <dbReference type="ARBA" id="ARBA00004370"/>
    </source>
</evidence>
<dbReference type="GO" id="GO:0004675">
    <property type="term" value="F:transmembrane receptor protein serine/threonine kinase activity"/>
    <property type="evidence" value="ECO:0007669"/>
    <property type="project" value="InterPro"/>
</dbReference>
<feature type="domain" description="Activin types I and II receptor" evidence="5">
    <location>
        <begin position="73"/>
        <end position="146"/>
    </location>
</feature>
<dbReference type="InterPro" id="IPR000472">
    <property type="entry name" value="Activin_recp"/>
</dbReference>
<sequence>MFSSRNVIMNSFQWRKWFLFLIFAVYRRLDTVDGECFSSLVHLRTLILSKHKYRYVYVYLRLHSDIIIMFLGLKCYCNSERCPNSTCETDGYCFASTSLENKVQKFTYHAVVLSCMNLNVAFPPENPVKCKNSTMYCCKTDFCNSDAIIQEKLSKVLHASIMGKLFCALAGVSCIYFDDADFEFV</sequence>
<organism evidence="6 7">
    <name type="scientific">Spodoptera exigua</name>
    <name type="common">Beet armyworm</name>
    <name type="synonym">Noctua fulgens</name>
    <dbReference type="NCBI Taxonomy" id="7107"/>
    <lineage>
        <taxon>Eukaryota</taxon>
        <taxon>Metazoa</taxon>
        <taxon>Ecdysozoa</taxon>
        <taxon>Arthropoda</taxon>
        <taxon>Hexapoda</taxon>
        <taxon>Insecta</taxon>
        <taxon>Pterygota</taxon>
        <taxon>Neoptera</taxon>
        <taxon>Endopterygota</taxon>
        <taxon>Lepidoptera</taxon>
        <taxon>Glossata</taxon>
        <taxon>Ditrysia</taxon>
        <taxon>Noctuoidea</taxon>
        <taxon>Noctuidae</taxon>
        <taxon>Amphipyrinae</taxon>
        <taxon>Spodoptera</taxon>
    </lineage>
</organism>
<comment type="caution">
    <text evidence="6">The sequence shown here is derived from an EMBL/GenBank/DDBJ whole genome shotgun (WGS) entry which is preliminary data.</text>
</comment>
<evidence type="ECO:0000256" key="2">
    <source>
        <dbReference type="ARBA" id="ARBA00022729"/>
    </source>
</evidence>
<dbReference type="InterPro" id="IPR045860">
    <property type="entry name" value="Snake_toxin-like_sf"/>
</dbReference>
<dbReference type="CDD" id="cd23598">
    <property type="entry name" value="TFP_LU_ECD_Babo"/>
    <property type="match status" value="1"/>
</dbReference>
<keyword evidence="2 4" id="KW-0732">Signal</keyword>
<protein>
    <recommendedName>
        <fullName evidence="5">Activin types I and II receptor domain-containing protein</fullName>
    </recommendedName>
</protein>
<dbReference type="SUPFAM" id="SSF57302">
    <property type="entry name" value="Snake toxin-like"/>
    <property type="match status" value="1"/>
</dbReference>
<gene>
    <name evidence="6" type="ORF">HF086_004899</name>
</gene>
<dbReference type="Gene3D" id="2.10.60.10">
    <property type="entry name" value="CD59"/>
    <property type="match status" value="1"/>
</dbReference>
<feature type="chain" id="PRO_5038023520" description="Activin types I and II receptor domain-containing protein" evidence="4">
    <location>
        <begin position="35"/>
        <end position="185"/>
    </location>
</feature>
<evidence type="ECO:0000256" key="3">
    <source>
        <dbReference type="ARBA" id="ARBA00023136"/>
    </source>
</evidence>